<evidence type="ECO:0000259" key="1">
    <source>
        <dbReference type="PROSITE" id="PS50980"/>
    </source>
</evidence>
<dbReference type="InterPro" id="IPR011762">
    <property type="entry name" value="COA_CT_N"/>
</dbReference>
<dbReference type="InterPro" id="IPR011763">
    <property type="entry name" value="COA_CT_C"/>
</dbReference>
<dbReference type="PANTHER" id="PTHR43842">
    <property type="entry name" value="PROPIONYL-COA CARBOXYLASE BETA CHAIN"/>
    <property type="match status" value="1"/>
</dbReference>
<reference evidence="3" key="1">
    <citation type="submission" date="2016-02" db="EMBL/GenBank/DDBJ databases">
        <title>Draft Genome Sequence of Sporotomaculum syntrophicum Strain FB, a Syntrophic Benzoate Degrader.</title>
        <authorList>
            <person name="Nobu M.K."/>
            <person name="Narihiro T."/>
            <person name="Qiu Y.-L."/>
            <person name="Ohashi A."/>
            <person name="Liu W.-T."/>
            <person name="Yuji S."/>
        </authorList>
    </citation>
    <scope>NUCLEOTIDE SEQUENCE</scope>
    <source>
        <strain evidence="3">FB</strain>
    </source>
</reference>
<dbReference type="EC" id="2.1.3.1" evidence="3"/>
<dbReference type="Pfam" id="PF01039">
    <property type="entry name" value="Carboxyl_trans"/>
    <property type="match status" value="1"/>
</dbReference>
<sequence length="517" mass="57213">MAELSAKYQDFLRRRAEIMEQGGEAAVAKQHKEGKLTARERIEYFFDPGTFTEIGTFVKHRTTEFGMDKKKVPAEGVVCGYGTVNGRMVMVGAEDYTAMAGTFGEYHGKKFANAIDMAKEMGIPFFGLNDSGGARLQEGMDTLEAYAWLFRSQNLASGIIPQIALLLGPCLGGQAYHPVMQDFVIQSRNHGYMGIAGPAFVKAQLGIEISLEDLCGVQAHAVKSGCTHIVGGDDKDCLDLAKKLLDYLPQNNMEKPARKDTGDDPNRLVPELDGFIPEETFMPYDMHDVINKIVDNGEFFEIMEDYAKNAIIGFARFDGRSTGIVAAQPNWMGAVIDCDTSDKIARFVRFCDLFNIPLVNLHDTPAYMIGPDQEHKGILRHGAKMLYAYIDATVPKVSIMMRKSFAGAYLGMCCKDTGADIVYAWPEATLTIVGAKTAASVIFAKEIRNAEDPAAKQAEREKEYSDTFENPYHAAARGYVDDVILPSETRKKICASLAMLENKNPARPWRKYSNINM</sequence>
<dbReference type="RefSeq" id="WP_161821160.1">
    <property type="nucleotide sequence ID" value="NZ_LSRS01000002.1"/>
</dbReference>
<dbReference type="EMBL" id="LSRS01000002">
    <property type="protein sequence ID" value="KAF1086015.1"/>
    <property type="molecule type" value="Genomic_DNA"/>
</dbReference>
<dbReference type="InterPro" id="IPR029045">
    <property type="entry name" value="ClpP/crotonase-like_dom_sf"/>
</dbReference>
<keyword evidence="4" id="KW-1185">Reference proteome</keyword>
<dbReference type="GO" id="GO:0004658">
    <property type="term" value="F:propionyl-CoA carboxylase activity"/>
    <property type="evidence" value="ECO:0007669"/>
    <property type="project" value="TreeGrafter"/>
</dbReference>
<dbReference type="PROSITE" id="PS50989">
    <property type="entry name" value="COA_CT_CTER"/>
    <property type="match status" value="1"/>
</dbReference>
<feature type="domain" description="CoA carboxyltransferase N-terminal" evidence="1">
    <location>
        <begin position="1"/>
        <end position="260"/>
    </location>
</feature>
<protein>
    <submittedName>
        <fullName evidence="3">Methylmalonyl-CoA carboxyltransferase 12S subunit</fullName>
        <ecNumber evidence="3">2.1.3.1</ecNumber>
    </submittedName>
</protein>
<dbReference type="Proteomes" id="UP000798488">
    <property type="component" value="Unassembled WGS sequence"/>
</dbReference>
<organism evidence="3 4">
    <name type="scientific">Sporotomaculum syntrophicum</name>
    <dbReference type="NCBI Taxonomy" id="182264"/>
    <lineage>
        <taxon>Bacteria</taxon>
        <taxon>Bacillati</taxon>
        <taxon>Bacillota</taxon>
        <taxon>Clostridia</taxon>
        <taxon>Eubacteriales</taxon>
        <taxon>Desulfallaceae</taxon>
        <taxon>Sporotomaculum</taxon>
    </lineage>
</organism>
<dbReference type="PROSITE" id="PS50980">
    <property type="entry name" value="COA_CT_NTER"/>
    <property type="match status" value="1"/>
</dbReference>
<dbReference type="InterPro" id="IPR034733">
    <property type="entry name" value="AcCoA_carboxyl_beta"/>
</dbReference>
<dbReference type="SUPFAM" id="SSF52096">
    <property type="entry name" value="ClpP/crotonase"/>
    <property type="match status" value="2"/>
</dbReference>
<comment type="caution">
    <text evidence="3">The sequence shown here is derived from an EMBL/GenBank/DDBJ whole genome shotgun (WGS) entry which is preliminary data.</text>
</comment>
<proteinExistence type="predicted"/>
<gene>
    <name evidence="3" type="ORF">SPSYN_00753</name>
</gene>
<accession>A0A9D2WRX8</accession>
<dbReference type="PANTHER" id="PTHR43842:SF2">
    <property type="entry name" value="PROPIONYL-COA CARBOXYLASE BETA CHAIN, MITOCHONDRIAL"/>
    <property type="match status" value="1"/>
</dbReference>
<name>A0A9D2WRX8_9FIRM</name>
<evidence type="ECO:0000259" key="2">
    <source>
        <dbReference type="PROSITE" id="PS50989"/>
    </source>
</evidence>
<dbReference type="InterPro" id="IPR051047">
    <property type="entry name" value="AccD/PCCB"/>
</dbReference>
<dbReference type="GO" id="GO:0047154">
    <property type="term" value="F:methylmalonyl-CoA carboxytransferase activity"/>
    <property type="evidence" value="ECO:0007669"/>
    <property type="project" value="UniProtKB-EC"/>
</dbReference>
<keyword evidence="3" id="KW-0808">Transferase</keyword>
<evidence type="ECO:0000313" key="4">
    <source>
        <dbReference type="Proteomes" id="UP000798488"/>
    </source>
</evidence>
<dbReference type="OrthoDB" id="9803706at2"/>
<dbReference type="AlphaFoldDB" id="A0A9D2WRX8"/>
<evidence type="ECO:0000313" key="3">
    <source>
        <dbReference type="EMBL" id="KAF1086015.1"/>
    </source>
</evidence>
<dbReference type="Gene3D" id="3.90.226.10">
    <property type="entry name" value="2-enoyl-CoA Hydratase, Chain A, domain 1"/>
    <property type="match status" value="2"/>
</dbReference>
<feature type="domain" description="CoA carboxyltransferase C-terminal" evidence="2">
    <location>
        <begin position="264"/>
        <end position="511"/>
    </location>
</feature>